<gene>
    <name evidence="2" type="ORF">MOZ60_07375</name>
</gene>
<dbReference type="InterPro" id="IPR000182">
    <property type="entry name" value="GNAT_dom"/>
</dbReference>
<dbReference type="SUPFAM" id="SSF55729">
    <property type="entry name" value="Acyl-CoA N-acyltransferases (Nat)"/>
    <property type="match status" value="1"/>
</dbReference>
<proteinExistence type="predicted"/>
<organism evidence="2 3">
    <name type="scientific">Grylomicrobium aquisgranensis</name>
    <dbReference type="NCBI Taxonomy" id="2926318"/>
    <lineage>
        <taxon>Bacteria</taxon>
        <taxon>Bacillati</taxon>
        <taxon>Bacillota</taxon>
        <taxon>Erysipelotrichia</taxon>
        <taxon>Erysipelotrichales</taxon>
        <taxon>Erysipelotrichaceae</taxon>
        <taxon>Grylomicrobium</taxon>
    </lineage>
</organism>
<dbReference type="Gene3D" id="3.40.630.30">
    <property type="match status" value="1"/>
</dbReference>
<dbReference type="PROSITE" id="PS51186">
    <property type="entry name" value="GNAT"/>
    <property type="match status" value="1"/>
</dbReference>
<keyword evidence="3" id="KW-1185">Reference proteome</keyword>
<sequence length="176" mass="20516">MLIAKRLTQEDTEVIEKVRKLYDSAFPANERVNLHPSVLDQTNTSEILYFLDEEQFVGFMALLTVGNITHITYFAIDDQQRGKGYGSKAVKLARKLFPGQIVIADLEEPELGTKNYHQRLKRVHFYKKNGFMKTGVFYRWEAEDYHIYSLGGTISEKQFYDFWDILDHQRPDLAGD</sequence>
<evidence type="ECO:0000313" key="2">
    <source>
        <dbReference type="EMBL" id="MDX8419914.1"/>
    </source>
</evidence>
<dbReference type="RefSeq" id="WP_370596170.1">
    <property type="nucleotide sequence ID" value="NZ_JALBUR010000016.1"/>
</dbReference>
<evidence type="ECO:0000313" key="3">
    <source>
        <dbReference type="Proteomes" id="UP001286174"/>
    </source>
</evidence>
<dbReference type="CDD" id="cd04301">
    <property type="entry name" value="NAT_SF"/>
    <property type="match status" value="1"/>
</dbReference>
<feature type="domain" description="N-acetyltransferase" evidence="1">
    <location>
        <begin position="5"/>
        <end position="151"/>
    </location>
</feature>
<dbReference type="Proteomes" id="UP001286174">
    <property type="component" value="Unassembled WGS sequence"/>
</dbReference>
<dbReference type="Pfam" id="PF13508">
    <property type="entry name" value="Acetyltransf_7"/>
    <property type="match status" value="1"/>
</dbReference>
<reference evidence="2 3" key="1">
    <citation type="submission" date="2022-03" db="EMBL/GenBank/DDBJ databases">
        <title>Novel taxa within the pig intestine.</title>
        <authorList>
            <person name="Wylensek D."/>
            <person name="Bishof K."/>
            <person name="Afrizal A."/>
            <person name="Clavel T."/>
        </authorList>
    </citation>
    <scope>NUCLEOTIDE SEQUENCE [LARGE SCALE GENOMIC DNA]</scope>
    <source>
        <strain evidence="2 3">CLA-KB-P133</strain>
    </source>
</reference>
<dbReference type="GO" id="GO:0016747">
    <property type="term" value="F:acyltransferase activity, transferring groups other than amino-acyl groups"/>
    <property type="evidence" value="ECO:0007669"/>
    <property type="project" value="InterPro"/>
</dbReference>
<evidence type="ECO:0000259" key="1">
    <source>
        <dbReference type="PROSITE" id="PS51186"/>
    </source>
</evidence>
<dbReference type="InterPro" id="IPR016181">
    <property type="entry name" value="Acyl_CoA_acyltransferase"/>
</dbReference>
<comment type="caution">
    <text evidence="2">The sequence shown here is derived from an EMBL/GenBank/DDBJ whole genome shotgun (WGS) entry which is preliminary data.</text>
</comment>
<protein>
    <submittedName>
        <fullName evidence="2">GNAT family N-acetyltransferase</fullName>
    </submittedName>
</protein>
<dbReference type="EMBL" id="JALBUR010000016">
    <property type="protein sequence ID" value="MDX8419914.1"/>
    <property type="molecule type" value="Genomic_DNA"/>
</dbReference>
<accession>A0AB35U553</accession>
<name>A0AB35U553_9FIRM</name>
<dbReference type="AlphaFoldDB" id="A0AB35U553"/>